<reference evidence="1" key="2">
    <citation type="submission" date="2023-06" db="EMBL/GenBank/DDBJ databases">
        <authorList>
            <person name="Ma L."/>
            <person name="Liu K.-W."/>
            <person name="Li Z."/>
            <person name="Hsiao Y.-Y."/>
            <person name="Qi Y."/>
            <person name="Fu T."/>
            <person name="Tang G."/>
            <person name="Zhang D."/>
            <person name="Sun W.-H."/>
            <person name="Liu D.-K."/>
            <person name="Li Y."/>
            <person name="Chen G.-Z."/>
            <person name="Liu X.-D."/>
            <person name="Liao X.-Y."/>
            <person name="Jiang Y.-T."/>
            <person name="Yu X."/>
            <person name="Hao Y."/>
            <person name="Huang J."/>
            <person name="Zhao X.-W."/>
            <person name="Ke S."/>
            <person name="Chen Y.-Y."/>
            <person name="Wu W.-L."/>
            <person name="Hsu J.-L."/>
            <person name="Lin Y.-F."/>
            <person name="Huang M.-D."/>
            <person name="Li C.-Y."/>
            <person name="Huang L."/>
            <person name="Wang Z.-W."/>
            <person name="Zhao X."/>
            <person name="Zhong W.-Y."/>
            <person name="Peng D.-H."/>
            <person name="Ahmad S."/>
            <person name="Lan S."/>
            <person name="Zhang J.-S."/>
            <person name="Tsai W.-C."/>
            <person name="Van De Peer Y."/>
            <person name="Liu Z.-J."/>
        </authorList>
    </citation>
    <scope>NUCLEOTIDE SEQUENCE</scope>
    <source>
        <strain evidence="1">CP</strain>
        <tissue evidence="1">Leaves</tissue>
    </source>
</reference>
<comment type="caution">
    <text evidence="1">The sequence shown here is derived from an EMBL/GenBank/DDBJ whole genome shotgun (WGS) entry which is preliminary data.</text>
</comment>
<sequence>MELEQLTSIPIWVKFPNLPLHMWSIECLSKIANAIGVPLYRDAATRQGTRISFARVCIEIEAGTPLPDTVIVNSNLGGLQEFKVLYDWKPQACSHCATFGHDDAMCCNKPSKAQSTAPAPNGEKTHSTPTAIWQEVRPKNSRHEASVVVPLASHNDKSSNQFAVLETEDTMEGTRNMGQTQENEDDTLNSPFEESVVAAQTSLAPSKHNSETKNKISMVYYWQGAGPNIAPTNASHEGTDKQDLYVLLTPPAASKPLSNKEQNRVPFVALLENKISSSEVDLVRKRILGRRIAEFSHLHDGHGQIWILWLKDILKVELLSSSEQFMHCAMTIISTGQLIHYTVMYGSNSLTERQYYGRAFNI</sequence>
<protein>
    <recommendedName>
        <fullName evidence="3">DUF4283 domain-containing protein</fullName>
    </recommendedName>
</protein>
<dbReference type="EMBL" id="JAUJYO010000009">
    <property type="protein sequence ID" value="KAK1308132.1"/>
    <property type="molecule type" value="Genomic_DNA"/>
</dbReference>
<dbReference type="PANTHER" id="PTHR31286:SF180">
    <property type="entry name" value="OS10G0362600 PROTEIN"/>
    <property type="match status" value="1"/>
</dbReference>
<dbReference type="InterPro" id="IPR040256">
    <property type="entry name" value="At4g02000-like"/>
</dbReference>
<reference evidence="1" key="1">
    <citation type="journal article" date="2023" name="Nat. Commun.">
        <title>Diploid and tetraploid genomes of Acorus and the evolution of monocots.</title>
        <authorList>
            <person name="Ma L."/>
            <person name="Liu K.W."/>
            <person name="Li Z."/>
            <person name="Hsiao Y.Y."/>
            <person name="Qi Y."/>
            <person name="Fu T."/>
            <person name="Tang G.D."/>
            <person name="Zhang D."/>
            <person name="Sun W.H."/>
            <person name="Liu D.K."/>
            <person name="Li Y."/>
            <person name="Chen G.Z."/>
            <person name="Liu X.D."/>
            <person name="Liao X.Y."/>
            <person name="Jiang Y.T."/>
            <person name="Yu X."/>
            <person name="Hao Y."/>
            <person name="Huang J."/>
            <person name="Zhao X.W."/>
            <person name="Ke S."/>
            <person name="Chen Y.Y."/>
            <person name="Wu W.L."/>
            <person name="Hsu J.L."/>
            <person name="Lin Y.F."/>
            <person name="Huang M.D."/>
            <person name="Li C.Y."/>
            <person name="Huang L."/>
            <person name="Wang Z.W."/>
            <person name="Zhao X."/>
            <person name="Zhong W.Y."/>
            <person name="Peng D.H."/>
            <person name="Ahmad S."/>
            <person name="Lan S."/>
            <person name="Zhang J.S."/>
            <person name="Tsai W.C."/>
            <person name="Van de Peer Y."/>
            <person name="Liu Z.J."/>
        </authorList>
    </citation>
    <scope>NUCLEOTIDE SEQUENCE</scope>
    <source>
        <strain evidence="1">CP</strain>
    </source>
</reference>
<dbReference type="PANTHER" id="PTHR31286">
    <property type="entry name" value="GLYCINE-RICH CELL WALL STRUCTURAL PROTEIN 1.8-LIKE"/>
    <property type="match status" value="1"/>
</dbReference>
<gene>
    <name evidence="1" type="ORF">QJS10_CPA09g01394</name>
</gene>
<organism evidence="1 2">
    <name type="scientific">Acorus calamus</name>
    <name type="common">Sweet flag</name>
    <dbReference type="NCBI Taxonomy" id="4465"/>
    <lineage>
        <taxon>Eukaryota</taxon>
        <taxon>Viridiplantae</taxon>
        <taxon>Streptophyta</taxon>
        <taxon>Embryophyta</taxon>
        <taxon>Tracheophyta</taxon>
        <taxon>Spermatophyta</taxon>
        <taxon>Magnoliopsida</taxon>
        <taxon>Liliopsida</taxon>
        <taxon>Acoraceae</taxon>
        <taxon>Acorus</taxon>
    </lineage>
</organism>
<accession>A0AAV9E4L1</accession>
<proteinExistence type="predicted"/>
<evidence type="ECO:0008006" key="3">
    <source>
        <dbReference type="Google" id="ProtNLM"/>
    </source>
</evidence>
<dbReference type="Proteomes" id="UP001180020">
    <property type="component" value="Unassembled WGS sequence"/>
</dbReference>
<dbReference type="AlphaFoldDB" id="A0AAV9E4L1"/>
<evidence type="ECO:0000313" key="2">
    <source>
        <dbReference type="Proteomes" id="UP001180020"/>
    </source>
</evidence>
<keyword evidence="2" id="KW-1185">Reference proteome</keyword>
<evidence type="ECO:0000313" key="1">
    <source>
        <dbReference type="EMBL" id="KAK1308132.1"/>
    </source>
</evidence>
<name>A0AAV9E4L1_ACOCL</name>